<dbReference type="AlphaFoldDB" id="A0A1M6U245"/>
<name>A0A1M6U245_9BRAD</name>
<gene>
    <name evidence="1" type="ORF">SAMN05444171_1271</name>
</gene>
<protein>
    <submittedName>
        <fullName evidence="1">Uncharacterized protein</fullName>
    </submittedName>
</protein>
<evidence type="ECO:0000313" key="2">
    <source>
        <dbReference type="Proteomes" id="UP000183208"/>
    </source>
</evidence>
<sequence>MEKILIAALLACQPGHRLIDWADRIPRGTLLADVLVTVEPFYTRLSIYQPGHFETVQRCCNGRQASVMHVPIENGRFCIAQSQPQMKWTLRLNFKPGLEL</sequence>
<evidence type="ECO:0000313" key="1">
    <source>
        <dbReference type="EMBL" id="SEC38064.1"/>
    </source>
</evidence>
<reference evidence="1 2" key="1">
    <citation type="submission" date="2016-10" db="EMBL/GenBank/DDBJ databases">
        <authorList>
            <person name="de Groot N.N."/>
        </authorList>
    </citation>
    <scope>NUCLEOTIDE SEQUENCE [LARGE SCALE GENOMIC DNA]</scope>
    <source>
        <strain evidence="1 2">GAS522</strain>
    </source>
</reference>
<dbReference type="OrthoDB" id="8234234at2"/>
<dbReference type="RefSeq" id="WP_074816937.1">
    <property type="nucleotide sequence ID" value="NZ_FNTI01000001.1"/>
</dbReference>
<proteinExistence type="predicted"/>
<accession>A0A1M6U245</accession>
<organism evidence="1 2">
    <name type="scientific">Bradyrhizobium lablabi</name>
    <dbReference type="NCBI Taxonomy" id="722472"/>
    <lineage>
        <taxon>Bacteria</taxon>
        <taxon>Pseudomonadati</taxon>
        <taxon>Pseudomonadota</taxon>
        <taxon>Alphaproteobacteria</taxon>
        <taxon>Hyphomicrobiales</taxon>
        <taxon>Nitrobacteraceae</taxon>
        <taxon>Bradyrhizobium</taxon>
    </lineage>
</organism>
<dbReference type="Proteomes" id="UP000183208">
    <property type="component" value="Unassembled WGS sequence"/>
</dbReference>
<dbReference type="EMBL" id="FNTI01000001">
    <property type="protein sequence ID" value="SEC38064.1"/>
    <property type="molecule type" value="Genomic_DNA"/>
</dbReference>